<dbReference type="InterPro" id="IPR045074">
    <property type="entry name" value="GST_C_Tau"/>
</dbReference>
<evidence type="ECO:0000313" key="2">
    <source>
        <dbReference type="EMBL" id="KAF7147152.1"/>
    </source>
</evidence>
<evidence type="ECO:0000313" key="3">
    <source>
        <dbReference type="Proteomes" id="UP000626092"/>
    </source>
</evidence>
<comment type="caution">
    <text evidence="2">The sequence shown here is derived from an EMBL/GenBank/DDBJ whole genome shotgun (WGS) entry which is preliminary data.</text>
</comment>
<evidence type="ECO:0000259" key="1">
    <source>
        <dbReference type="PROSITE" id="PS50405"/>
    </source>
</evidence>
<keyword evidence="3" id="KW-1185">Reference proteome</keyword>
<name>A0A834H599_RHOSS</name>
<dbReference type="PANTHER" id="PTHR11260">
    <property type="entry name" value="GLUTATHIONE S-TRANSFERASE, GST, SUPERFAMILY, GST DOMAIN CONTAINING"/>
    <property type="match status" value="1"/>
</dbReference>
<dbReference type="PROSITE" id="PS50405">
    <property type="entry name" value="GST_CTER"/>
    <property type="match status" value="2"/>
</dbReference>
<dbReference type="SUPFAM" id="SSF47616">
    <property type="entry name" value="GST C-terminal domain-like"/>
    <property type="match status" value="2"/>
</dbReference>
<dbReference type="AlphaFoldDB" id="A0A834H599"/>
<dbReference type="Gene3D" id="1.20.1050.10">
    <property type="match status" value="2"/>
</dbReference>
<organism evidence="2 3">
    <name type="scientific">Rhododendron simsii</name>
    <name type="common">Sims's rhododendron</name>
    <dbReference type="NCBI Taxonomy" id="118357"/>
    <lineage>
        <taxon>Eukaryota</taxon>
        <taxon>Viridiplantae</taxon>
        <taxon>Streptophyta</taxon>
        <taxon>Embryophyta</taxon>
        <taxon>Tracheophyta</taxon>
        <taxon>Spermatophyta</taxon>
        <taxon>Magnoliopsida</taxon>
        <taxon>eudicotyledons</taxon>
        <taxon>Gunneridae</taxon>
        <taxon>Pentapetalae</taxon>
        <taxon>asterids</taxon>
        <taxon>Ericales</taxon>
        <taxon>Ericaceae</taxon>
        <taxon>Ericoideae</taxon>
        <taxon>Rhodoreae</taxon>
        <taxon>Rhododendron</taxon>
    </lineage>
</organism>
<dbReference type="CDD" id="cd03185">
    <property type="entry name" value="GST_C_Tau"/>
    <property type="match status" value="2"/>
</dbReference>
<protein>
    <recommendedName>
        <fullName evidence="1">GST C-terminal domain-containing protein</fullName>
    </recommendedName>
</protein>
<dbReference type="EMBL" id="WJXA01000003">
    <property type="protein sequence ID" value="KAF7147152.1"/>
    <property type="molecule type" value="Genomic_DNA"/>
</dbReference>
<gene>
    <name evidence="2" type="ORF">RHSIM_Rhsim03G0020300</name>
</gene>
<reference evidence="2" key="1">
    <citation type="submission" date="2019-11" db="EMBL/GenBank/DDBJ databases">
        <authorList>
            <person name="Liu Y."/>
            <person name="Hou J."/>
            <person name="Li T.-Q."/>
            <person name="Guan C.-H."/>
            <person name="Wu X."/>
            <person name="Wu H.-Z."/>
            <person name="Ling F."/>
            <person name="Zhang R."/>
            <person name="Shi X.-G."/>
            <person name="Ren J.-P."/>
            <person name="Chen E.-F."/>
            <person name="Sun J.-M."/>
        </authorList>
    </citation>
    <scope>NUCLEOTIDE SEQUENCE</scope>
    <source>
        <strain evidence="2">Adult_tree_wgs_1</strain>
        <tissue evidence="2">Leaves</tissue>
    </source>
</reference>
<dbReference type="PANTHER" id="PTHR11260:SF474">
    <property type="entry name" value="GLUTATHIONE TRANSFERASE"/>
    <property type="match status" value="1"/>
</dbReference>
<feature type="domain" description="GST C-terminal" evidence="1">
    <location>
        <begin position="108"/>
        <end position="233"/>
    </location>
</feature>
<sequence length="255" mass="29414">MSACWAMCTEGEDKEAYLKEAVECLEKIEQELIKGKSKFFGGESIGYLDIAIGWISYWLPVWEEIGSMTIGDPIQFPATAGWIENFRNHSVVKDKLPPRDKMVIYFQSLSKEIVARMASAKEMYVIRFWINAWTALCTEGEDREMHIKQAVESLEKIEQELIRGKSKFFGGESIGYLDIALGWISYWLPNWEEIGSMTILDPTRFPATAGWTENFRNHPVVKDKLPPRDKMSVYNQWQSKEIGAQMAFVDYQILK</sequence>
<dbReference type="GO" id="GO:0006749">
    <property type="term" value="P:glutathione metabolic process"/>
    <property type="evidence" value="ECO:0007669"/>
    <property type="project" value="InterPro"/>
</dbReference>
<dbReference type="Proteomes" id="UP000626092">
    <property type="component" value="Unassembled WGS sequence"/>
</dbReference>
<dbReference type="InterPro" id="IPR036282">
    <property type="entry name" value="Glutathione-S-Trfase_C_sf"/>
</dbReference>
<accession>A0A834H599</accession>
<dbReference type="OrthoDB" id="4951845at2759"/>
<dbReference type="GO" id="GO:0005737">
    <property type="term" value="C:cytoplasm"/>
    <property type="evidence" value="ECO:0007669"/>
    <property type="project" value="TreeGrafter"/>
</dbReference>
<feature type="domain" description="GST C-terminal" evidence="1">
    <location>
        <begin position="1"/>
        <end position="106"/>
    </location>
</feature>
<proteinExistence type="predicted"/>
<dbReference type="InterPro" id="IPR010987">
    <property type="entry name" value="Glutathione-S-Trfase_C-like"/>
</dbReference>
<dbReference type="GO" id="GO:0004364">
    <property type="term" value="F:glutathione transferase activity"/>
    <property type="evidence" value="ECO:0007669"/>
    <property type="project" value="InterPro"/>
</dbReference>
<dbReference type="InterPro" id="IPR045073">
    <property type="entry name" value="Omega/Tau-like"/>
</dbReference>